<dbReference type="EMBL" id="CAUYUJ010022527">
    <property type="protein sequence ID" value="CAK0911150.1"/>
    <property type="molecule type" value="Genomic_DNA"/>
</dbReference>
<comment type="caution">
    <text evidence="1">The sequence shown here is derived from an EMBL/GenBank/DDBJ whole genome shotgun (WGS) entry which is preliminary data.</text>
</comment>
<protein>
    <submittedName>
        <fullName evidence="1">Uncharacterized protein</fullName>
    </submittedName>
</protein>
<sequence>RHRSWAQGGGGQAVIREWSVDLARGGGAMAVRSSGRRRGQLSRASASGSAGWVLSVVATAGGAAAGAWRAVRLGRELAGRALVLNKGPLVAQRLAPGARTSFSRDTLPVLGEQNTALVGPHGAEASGGAALARAAGLGQEGGAGAAPERHHRRVRHTSFPQQWRTAVRGAVGSGDWQLALRDSYVRPPERFPDGARNPLSALGECADEDCALTRVSGGQERVRPEFLEYCVDQIVRFANVTGHDGLTYCTLGCGCLYFDWELLDRLRREGVRVSQVWLLERCYRKRYRKIGWHLPVMRARSQFSRWFANAGIEIYAFSFARQLKQWAKAFRTNGQAHVVVQCDAVETAHLLDSDQEFVRAVMRDGAINLQVYSQCLHRRVGGTSRRRTAPVRRLRRLEAGREAALHLLEERRYKDGWAVGRQHLRRRR</sequence>
<gene>
    <name evidence="1" type="ORF">PCOR1329_LOCUS85119</name>
</gene>
<organism evidence="1 2">
    <name type="scientific">Prorocentrum cordatum</name>
    <dbReference type="NCBI Taxonomy" id="2364126"/>
    <lineage>
        <taxon>Eukaryota</taxon>
        <taxon>Sar</taxon>
        <taxon>Alveolata</taxon>
        <taxon>Dinophyceae</taxon>
        <taxon>Prorocentrales</taxon>
        <taxon>Prorocentraceae</taxon>
        <taxon>Prorocentrum</taxon>
    </lineage>
</organism>
<evidence type="ECO:0000313" key="1">
    <source>
        <dbReference type="EMBL" id="CAK0911150.1"/>
    </source>
</evidence>
<proteinExistence type="predicted"/>
<accession>A0ABN9YEA0</accession>
<dbReference type="Proteomes" id="UP001189429">
    <property type="component" value="Unassembled WGS sequence"/>
</dbReference>
<keyword evidence="2" id="KW-1185">Reference proteome</keyword>
<name>A0ABN9YEA0_9DINO</name>
<reference evidence="1" key="1">
    <citation type="submission" date="2023-10" db="EMBL/GenBank/DDBJ databases">
        <authorList>
            <person name="Chen Y."/>
            <person name="Shah S."/>
            <person name="Dougan E. K."/>
            <person name="Thang M."/>
            <person name="Chan C."/>
        </authorList>
    </citation>
    <scope>NUCLEOTIDE SEQUENCE [LARGE SCALE GENOMIC DNA]</scope>
</reference>
<evidence type="ECO:0000313" key="2">
    <source>
        <dbReference type="Proteomes" id="UP001189429"/>
    </source>
</evidence>
<feature type="non-terminal residue" evidence="1">
    <location>
        <position position="1"/>
    </location>
</feature>